<dbReference type="AlphaFoldDB" id="A0AAV1HYU8"/>
<dbReference type="EMBL" id="CAUYUE010000004">
    <property type="protein sequence ID" value="CAK0762874.1"/>
    <property type="molecule type" value="Genomic_DNA"/>
</dbReference>
<sequence>MSLQKDVDTTLRVLESGFAHLANQPTVGLYYLREHICSAAPTVLEDYKGTAALNRELERGRADAQSASECMAGLRAACTDKLTILEDRLAAAMEATTKVQALEHRHHWASGVAHSLLSAPMLPKYPNPFRK</sequence>
<gene>
    <name evidence="1" type="ORF">CVIRNUC_003001</name>
</gene>
<accession>A0AAV1HYU8</accession>
<evidence type="ECO:0000313" key="2">
    <source>
        <dbReference type="Proteomes" id="UP001314263"/>
    </source>
</evidence>
<proteinExistence type="predicted"/>
<dbReference type="InterPro" id="IPR019320">
    <property type="entry name" value="BORCS8"/>
</dbReference>
<dbReference type="Pfam" id="PF10167">
    <property type="entry name" value="BORCS8"/>
    <property type="match status" value="1"/>
</dbReference>
<reference evidence="1 2" key="1">
    <citation type="submission" date="2023-10" db="EMBL/GenBank/DDBJ databases">
        <authorList>
            <person name="Maclean D."/>
            <person name="Macfadyen A."/>
        </authorList>
    </citation>
    <scope>NUCLEOTIDE SEQUENCE [LARGE SCALE GENOMIC DNA]</scope>
</reference>
<keyword evidence="2" id="KW-1185">Reference proteome</keyword>
<dbReference type="Proteomes" id="UP001314263">
    <property type="component" value="Unassembled WGS sequence"/>
</dbReference>
<evidence type="ECO:0000313" key="1">
    <source>
        <dbReference type="EMBL" id="CAK0762874.1"/>
    </source>
</evidence>
<protein>
    <submittedName>
        <fullName evidence="1">Uncharacterized protein</fullName>
    </submittedName>
</protein>
<comment type="caution">
    <text evidence="1">The sequence shown here is derived from an EMBL/GenBank/DDBJ whole genome shotgun (WGS) entry which is preliminary data.</text>
</comment>
<organism evidence="1 2">
    <name type="scientific">Coccomyxa viridis</name>
    <dbReference type="NCBI Taxonomy" id="1274662"/>
    <lineage>
        <taxon>Eukaryota</taxon>
        <taxon>Viridiplantae</taxon>
        <taxon>Chlorophyta</taxon>
        <taxon>core chlorophytes</taxon>
        <taxon>Trebouxiophyceae</taxon>
        <taxon>Trebouxiophyceae incertae sedis</taxon>
        <taxon>Coccomyxaceae</taxon>
        <taxon>Coccomyxa</taxon>
    </lineage>
</organism>
<name>A0AAV1HYU8_9CHLO</name>